<feature type="coiled-coil region" evidence="1">
    <location>
        <begin position="219"/>
        <end position="273"/>
    </location>
</feature>
<accession>A0A3B7QVA8</accession>
<evidence type="ECO:0000259" key="3">
    <source>
        <dbReference type="Pfam" id="PF13476"/>
    </source>
</evidence>
<dbReference type="Gene3D" id="1.10.287.1490">
    <property type="match status" value="1"/>
</dbReference>
<dbReference type="PANTHER" id="PTHR32114">
    <property type="entry name" value="ABC TRANSPORTER ABCH.3"/>
    <property type="match status" value="1"/>
</dbReference>
<dbReference type="GO" id="GO:0016887">
    <property type="term" value="F:ATP hydrolysis activity"/>
    <property type="evidence" value="ECO:0007669"/>
    <property type="project" value="InterPro"/>
</dbReference>
<dbReference type="Pfam" id="PF13558">
    <property type="entry name" value="SbcC_Walker_B"/>
    <property type="match status" value="1"/>
</dbReference>
<organism evidence="4 5">
    <name type="scientific">Hymenobacter oligotrophus</name>
    <dbReference type="NCBI Taxonomy" id="2319843"/>
    <lineage>
        <taxon>Bacteria</taxon>
        <taxon>Pseudomonadati</taxon>
        <taxon>Bacteroidota</taxon>
        <taxon>Cytophagia</taxon>
        <taxon>Cytophagales</taxon>
        <taxon>Hymenobacteraceae</taxon>
        <taxon>Hymenobacter</taxon>
    </lineage>
</organism>
<feature type="domain" description="Rad50/SbcC-type AAA" evidence="3">
    <location>
        <begin position="7"/>
        <end position="207"/>
    </location>
</feature>
<feature type="coiled-coil region" evidence="1">
    <location>
        <begin position="725"/>
        <end position="752"/>
    </location>
</feature>
<feature type="region of interest" description="Disordered" evidence="2">
    <location>
        <begin position="332"/>
        <end position="352"/>
    </location>
</feature>
<dbReference type="InterPro" id="IPR027417">
    <property type="entry name" value="P-loop_NTPase"/>
</dbReference>
<evidence type="ECO:0000256" key="1">
    <source>
        <dbReference type="SAM" id="Coils"/>
    </source>
</evidence>
<feature type="compositionally biased region" description="Low complexity" evidence="2">
    <location>
        <begin position="332"/>
        <end position="351"/>
    </location>
</feature>
<dbReference type="OrthoDB" id="9795626at2"/>
<evidence type="ECO:0000313" key="4">
    <source>
        <dbReference type="EMBL" id="AYA37008.1"/>
    </source>
</evidence>
<dbReference type="RefSeq" id="WP_119444586.1">
    <property type="nucleotide sequence ID" value="NZ_CP032317.1"/>
</dbReference>
<feature type="coiled-coil region" evidence="1">
    <location>
        <begin position="498"/>
        <end position="525"/>
    </location>
</feature>
<feature type="coiled-coil region" evidence="1">
    <location>
        <begin position="876"/>
        <end position="944"/>
    </location>
</feature>
<dbReference type="GO" id="GO:0006302">
    <property type="term" value="P:double-strand break repair"/>
    <property type="evidence" value="ECO:0007669"/>
    <property type="project" value="InterPro"/>
</dbReference>
<proteinExistence type="predicted"/>
<feature type="coiled-coil region" evidence="1">
    <location>
        <begin position="790"/>
        <end position="842"/>
    </location>
</feature>
<dbReference type="Proteomes" id="UP000262802">
    <property type="component" value="Chromosome"/>
</dbReference>
<gene>
    <name evidence="4" type="ORF">D3Y59_08025</name>
</gene>
<keyword evidence="1" id="KW-0175">Coiled coil</keyword>
<protein>
    <recommendedName>
        <fullName evidence="3">Rad50/SbcC-type AAA domain-containing protein</fullName>
    </recommendedName>
</protein>
<dbReference type="PANTHER" id="PTHR32114:SF2">
    <property type="entry name" value="ABC TRANSPORTER ABCH.3"/>
    <property type="match status" value="1"/>
</dbReference>
<sequence length="1141" mass="127353">MKILRVRFFNLNSLRGQHEIDFSNAPLSDAGLFAITGPTGAGKTTILDAITLALYGQVPRHDGEVAQVMSQGTGESWAEVEFSVNGKLYRSRWGQHRARKKAEGQLQDASMSISELKEGSDEGVILESYKSRVPARVAELSGLEYRQFLRSVLLAQGEFTRFLKSNPGERAQLLEKITDTQKYSEISRFAFEKAKEEDKRSEALRAGLAGVTLLSEDELTALTAEVAALETQAATATATRQRLNEAHTWLRQLEDLGLRRQRAAATLEQLTAQAASLKPVHQRLKAHQQAAPFSTPWALVQQTDAQLQRLRHEQMQLALRRPLLHNTLDTARQQRATAKQQHAQAQQAQQEQEPKLLEADKLDGLIGQAEEQLRKERLEYDQRLEQHKQAAATIEQTTAQVQALGQQLHELEQWLQHNQRLAELSEALPDLTSELQVWTSLQAELGELRKAEADLKTRLAAATTAAQRGHHETEATQQRLAAVRQQHQAAATERDEWLRRLLHHIAALQREHREQEQRWDDLRRLTQAHQLILTHEEARQHLVAGEPCPLCGATEHPYAAGVLGISHDSLKQDQQREEELGQLVRTLNARLNRMQSLTGLLEHAGGNAAAAEAPTLLALLTEADEEAAPKAVRAIGQQLRELDQQQHDLEVAFTKAQGLQQQAAAQQQQLTHELASLHTRLLDAEERVPVVRATISSLLSSFGLQFTGENGATLVEQLKRLGADFEQKKQARTNVEKQLSTAQARVEELTKSRTENQQWLSGRKEVLVQQFKGIEQQRTQRQEFFAGADVAQARAQLAEAVRQATEAYERHDKAFCEQEAALARHDERHKQLGEEIAQQQQQRDQRHAALLADLQAAGLPADGAELAARLLPEQEVHRLAEQLQAHERAVAAAQHSITELTHQHQTEQARALTTESAEVVQVQLREAEHQLAAINQQLGQRQQRLADHRSGQERHAQIVAELDKQLQEARRWRRLAELIGSADGKKFSEFAQGLTLARLVELANRHLGRLNDRYRITRNPNEHLDLLIVDEYQAGSTRSMNSLSGGESFLVSLALALGLSELAGRKTQIDTLFIDEGFGTLDPDTLDVALSALETLQGTGKMIGVISHVEALKERVSTQIHVRRGAGGVSSLRVVGFGSEG</sequence>
<name>A0A3B7QVA8_9BACT</name>
<dbReference type="SUPFAM" id="SSF52540">
    <property type="entry name" value="P-loop containing nucleoside triphosphate hydrolases"/>
    <property type="match status" value="1"/>
</dbReference>
<dbReference type="InterPro" id="IPR038729">
    <property type="entry name" value="Rad50/SbcC_AAA"/>
</dbReference>
<evidence type="ECO:0000256" key="2">
    <source>
        <dbReference type="SAM" id="MobiDB-lite"/>
    </source>
</evidence>
<dbReference type="AlphaFoldDB" id="A0A3B7QVA8"/>
<dbReference type="KEGG" id="hyh:D3Y59_08025"/>
<evidence type="ECO:0000313" key="5">
    <source>
        <dbReference type="Proteomes" id="UP000262802"/>
    </source>
</evidence>
<keyword evidence="5" id="KW-1185">Reference proteome</keyword>
<dbReference type="Pfam" id="PF13476">
    <property type="entry name" value="AAA_23"/>
    <property type="match status" value="1"/>
</dbReference>
<dbReference type="Gene3D" id="3.40.50.300">
    <property type="entry name" value="P-loop containing nucleotide triphosphate hydrolases"/>
    <property type="match status" value="2"/>
</dbReference>
<reference evidence="4 5" key="1">
    <citation type="submission" date="2018-09" db="EMBL/GenBank/DDBJ databases">
        <title>Hymenobacter medium sp. nov., isolated from R2A medium.</title>
        <authorList>
            <person name="Yingchao G."/>
        </authorList>
    </citation>
    <scope>NUCLEOTIDE SEQUENCE [LARGE SCALE GENOMIC DNA]</scope>
    <source>
        <strain evidence="5">sh-6</strain>
    </source>
</reference>
<dbReference type="EMBL" id="CP032317">
    <property type="protein sequence ID" value="AYA37008.1"/>
    <property type="molecule type" value="Genomic_DNA"/>
</dbReference>